<dbReference type="GeneID" id="84649401"/>
<organism evidence="2 3">
    <name type="scientific">Empedobacter brevis NBRC 14943 = ATCC 43319</name>
    <dbReference type="NCBI Taxonomy" id="1218108"/>
    <lineage>
        <taxon>Bacteria</taxon>
        <taxon>Pseudomonadati</taxon>
        <taxon>Bacteroidota</taxon>
        <taxon>Flavobacteriia</taxon>
        <taxon>Flavobacteriales</taxon>
        <taxon>Weeksellaceae</taxon>
        <taxon>Empedobacter</taxon>
    </lineage>
</organism>
<evidence type="ECO:0000313" key="3">
    <source>
        <dbReference type="Proteomes" id="UP000321245"/>
    </source>
</evidence>
<dbReference type="EMBL" id="BJXC01000003">
    <property type="protein sequence ID" value="GEM50850.1"/>
    <property type="molecule type" value="Genomic_DNA"/>
</dbReference>
<protein>
    <submittedName>
        <fullName evidence="2">Uncharacterized protein</fullName>
    </submittedName>
</protein>
<feature type="chain" id="PRO_5022216798" evidence="1">
    <location>
        <begin position="25"/>
        <end position="341"/>
    </location>
</feature>
<comment type="caution">
    <text evidence="2">The sequence shown here is derived from an EMBL/GenBank/DDBJ whole genome shotgun (WGS) entry which is preliminary data.</text>
</comment>
<dbReference type="STRING" id="1218108.GCA_000382425_01186"/>
<gene>
    <name evidence="2" type="ORF">EB1_06400</name>
</gene>
<feature type="signal peptide" evidence="1">
    <location>
        <begin position="1"/>
        <end position="24"/>
    </location>
</feature>
<keyword evidence="1" id="KW-0732">Signal</keyword>
<keyword evidence="3" id="KW-1185">Reference proteome</keyword>
<dbReference type="OrthoDB" id="700277at2"/>
<accession>A0A511NDH1</accession>
<proteinExistence type="predicted"/>
<dbReference type="Proteomes" id="UP000321245">
    <property type="component" value="Unassembled WGS sequence"/>
</dbReference>
<evidence type="ECO:0000313" key="2">
    <source>
        <dbReference type="EMBL" id="GEM50850.1"/>
    </source>
</evidence>
<reference evidence="2 3" key="1">
    <citation type="submission" date="2019-07" db="EMBL/GenBank/DDBJ databases">
        <title>Whole genome shotgun sequence of Empedobacter brevis NBRC 14943.</title>
        <authorList>
            <person name="Hosoyama A."/>
            <person name="Uohara A."/>
            <person name="Ohji S."/>
            <person name="Ichikawa N."/>
        </authorList>
    </citation>
    <scope>NUCLEOTIDE SEQUENCE [LARGE SCALE GENOMIC DNA]</scope>
    <source>
        <strain evidence="2 3">NBRC 14943</strain>
    </source>
</reference>
<dbReference type="AlphaFoldDB" id="A0A511NDH1"/>
<dbReference type="RefSeq" id="WP_019974695.1">
    <property type="nucleotide sequence ID" value="NZ_BJXC01000003.1"/>
</dbReference>
<evidence type="ECO:0000256" key="1">
    <source>
        <dbReference type="SAM" id="SignalP"/>
    </source>
</evidence>
<name>A0A511NDH1_9FLAO</name>
<sequence>MINKKFLYQIISTIILFISVTSPAQFVINAHNAGWVQVNGSSGVTVNNVVVVQLHMNGPLNYKNWSLVGRVVSPIVNSQKKEFPVDKLKLKFNNYSTSQYYSENYPTINQIGAIQSNITMNYSPVYFVRNSPLAITTPSGKYGSIQLNYNIIIDPGTYLNRLKSWNNYTIQLEFSLLNEFGNVVGTSPFSIDMQISPNGDYEPTPTFSISVDGSAVNGELVFNTIQDYRNGVRKEYQNGLSVSSDTAYDIQVSSLNQYLQSGDSENLQLNSIKVQLKDTETNRLSNEIKLSNYNQSLITNSSKTTSKKYNIIYSTTPSDSKILNSKPGNYSTSLMYTITPL</sequence>